<name>A0A5E9PQA4_9GAMM</name>
<dbReference type="EMBL" id="SNSA01000005">
    <property type="protein sequence ID" value="TEU27181.1"/>
    <property type="molecule type" value="Genomic_DNA"/>
</dbReference>
<gene>
    <name evidence="1" type="ORF">E2R16_12025</name>
</gene>
<protein>
    <submittedName>
        <fullName evidence="1">Uncharacterized protein</fullName>
    </submittedName>
</protein>
<accession>A0A5E9PQA4</accession>
<comment type="caution">
    <text evidence="1">The sequence shown here is derived from an EMBL/GenBank/DDBJ whole genome shotgun (WGS) entry which is preliminary data.</text>
</comment>
<sequence length="309" mass="37039">MLKVKNESLILLFKNYLNFKMLSIRSKSDYDIFKQKYKNSDNIYEIEEIFFDIENELRSTVYFNEIVSLLIEYNLFRSDYFIFFEENINFKGLESFNEILLDLIKANSLKELNSIELSFNELIFTFVPLNIVVNKKTTLPQKKANLFKAICLEMIIQTNYYIHFSNEINCENEFIKNLNDISVAGFLIEKFMKDNNFLINTIETIYSKQTKKAIENRTVRGEKEALEYFKKYLSDRKVIESKEKLEELIRLSLRSTKDDFDKKIGISIETRYIKNKIYKWINEDFESFSQKKGIKFHNSIYFLIYSKNK</sequence>
<proteinExistence type="predicted"/>
<dbReference type="RefSeq" id="WP_134262919.1">
    <property type="nucleotide sequence ID" value="NZ_SNSA01000005.1"/>
</dbReference>
<evidence type="ECO:0000313" key="1">
    <source>
        <dbReference type="EMBL" id="TEU27181.1"/>
    </source>
</evidence>
<evidence type="ECO:0000313" key="2">
    <source>
        <dbReference type="Proteomes" id="UP000297445"/>
    </source>
</evidence>
<dbReference type="Proteomes" id="UP000297445">
    <property type="component" value="Unassembled WGS sequence"/>
</dbReference>
<dbReference type="AlphaFoldDB" id="A0A5E9PQA4"/>
<organism evidence="1 2">
    <name type="scientific">Acinetobacter seifertii</name>
    <dbReference type="NCBI Taxonomy" id="1530123"/>
    <lineage>
        <taxon>Bacteria</taxon>
        <taxon>Pseudomonadati</taxon>
        <taxon>Pseudomonadota</taxon>
        <taxon>Gammaproteobacteria</taxon>
        <taxon>Moraxellales</taxon>
        <taxon>Moraxellaceae</taxon>
        <taxon>Acinetobacter</taxon>
        <taxon>Acinetobacter calcoaceticus/baumannii complex</taxon>
    </lineage>
</organism>
<reference evidence="1 2" key="1">
    <citation type="submission" date="2019-03" db="EMBL/GenBank/DDBJ databases">
        <title>Draft genome sequence of an environmental Acinetobacter seifertii from Brazil.</title>
        <authorList>
            <person name="Furlan J.P.R."/>
            <person name="Stehling E.G."/>
        </authorList>
    </citation>
    <scope>NUCLEOTIDE SEQUENCE [LARGE SCALE GENOMIC DNA]</scope>
    <source>
        <strain evidence="1 2">SAb133</strain>
    </source>
</reference>